<gene>
    <name evidence="2" type="ORF">GAK29_04408</name>
</gene>
<evidence type="ECO:0000256" key="1">
    <source>
        <dbReference type="SAM" id="Phobius"/>
    </source>
</evidence>
<keyword evidence="1" id="KW-0812">Transmembrane</keyword>
<feature type="transmembrane region" description="Helical" evidence="1">
    <location>
        <begin position="115"/>
        <end position="144"/>
    </location>
</feature>
<dbReference type="Proteomes" id="UP000490535">
    <property type="component" value="Unassembled WGS sequence"/>
</dbReference>
<organism evidence="2 3">
    <name type="scientific">Acinetobacter bereziniae</name>
    <name type="common">Acinetobacter genomosp. 10</name>
    <dbReference type="NCBI Taxonomy" id="106648"/>
    <lineage>
        <taxon>Bacteria</taxon>
        <taxon>Pseudomonadati</taxon>
        <taxon>Pseudomonadota</taxon>
        <taxon>Gammaproteobacteria</taxon>
        <taxon>Moraxellales</taxon>
        <taxon>Moraxellaceae</taxon>
        <taxon>Acinetobacter</taxon>
    </lineage>
</organism>
<keyword evidence="1" id="KW-0472">Membrane</keyword>
<sequence>MVFICMVSAAASLSAVLSLVVPFSMSLYFYQGDFLGIASERNPSRGMEVLLYLTPLLFLLAFFSYLLIFSILKKPKAVIETAQMLKVTVFTFLFILSCLFLILCLEGTLYRFIEILAYFCIAYALLLVPIFIGLMTGNTLYLYLSRACLKRKWWLKLKYHQLKRLS</sequence>
<reference evidence="3" key="1">
    <citation type="journal article" date="2020" name="MBio">
        <title>Horizontal gene transfer to a defensive symbiont with a reduced genome amongst a multipartite beetle microbiome.</title>
        <authorList>
            <person name="Waterworth S.C."/>
            <person name="Florez L.V."/>
            <person name="Rees E.R."/>
            <person name="Hertweck C."/>
            <person name="Kaltenpoth M."/>
            <person name="Kwan J.C."/>
        </authorList>
    </citation>
    <scope>NUCLEOTIDE SEQUENCE [LARGE SCALE GENOMIC DNA]</scope>
</reference>
<evidence type="ECO:0000313" key="3">
    <source>
        <dbReference type="Proteomes" id="UP000490535"/>
    </source>
</evidence>
<evidence type="ECO:0000313" key="2">
    <source>
        <dbReference type="EMBL" id="KAF1017825.1"/>
    </source>
</evidence>
<protein>
    <submittedName>
        <fullName evidence="2">Uncharacterized protein</fullName>
    </submittedName>
</protein>
<comment type="caution">
    <text evidence="2">The sequence shown here is derived from an EMBL/GenBank/DDBJ whole genome shotgun (WGS) entry which is preliminary data.</text>
</comment>
<feature type="transmembrane region" description="Helical" evidence="1">
    <location>
        <begin position="84"/>
        <end position="103"/>
    </location>
</feature>
<dbReference type="EMBL" id="WNDP01000196">
    <property type="protein sequence ID" value="KAF1017825.1"/>
    <property type="molecule type" value="Genomic_DNA"/>
</dbReference>
<dbReference type="AlphaFoldDB" id="A0A833PBP0"/>
<keyword evidence="1" id="KW-1133">Transmembrane helix</keyword>
<name>A0A833PBP0_ACIBZ</name>
<accession>A0A833PBP0</accession>
<proteinExistence type="predicted"/>
<feature type="transmembrane region" description="Helical" evidence="1">
    <location>
        <begin position="49"/>
        <end position="72"/>
    </location>
</feature>